<sequence>MLEYFINDSNAKVILTTAQFENVVRPLAEKFNQKYLLLEDHITLDFKPLGKTSFEEDNKVEMLNIDNNISDEQFFDSNAMIIYTSGSTGSPKGVLLTHNNLNTQINCLKTAWNWSNKDVILHALPLNHIHGIVNALMCPLHTGARCVMLPKFNATDVWTWLLAIEQYYGYRVNMFMGVPTMYVKLIENYEKMFEKNDRMVEYVKAVCSQKIRQV</sequence>
<dbReference type="SUPFAM" id="SSF56801">
    <property type="entry name" value="Acetyl-CoA synthetase-like"/>
    <property type="match status" value="1"/>
</dbReference>
<evidence type="ECO:0000313" key="4">
    <source>
        <dbReference type="Proteomes" id="UP000475862"/>
    </source>
</evidence>
<dbReference type="OrthoDB" id="2962993at2759"/>
<dbReference type="InterPro" id="IPR020845">
    <property type="entry name" value="AMP-binding_CS"/>
</dbReference>
<comment type="caution">
    <text evidence="3">The sequence shown here is derived from an EMBL/GenBank/DDBJ whole genome shotgun (WGS) entry which is preliminary data.</text>
</comment>
<keyword evidence="4" id="KW-1185">Reference proteome</keyword>
<dbReference type="GO" id="GO:0006631">
    <property type="term" value="P:fatty acid metabolic process"/>
    <property type="evidence" value="ECO:0007669"/>
    <property type="project" value="TreeGrafter"/>
</dbReference>
<organism evidence="3 4">
    <name type="scientific">Aphis glycines</name>
    <name type="common">Soybean aphid</name>
    <dbReference type="NCBI Taxonomy" id="307491"/>
    <lineage>
        <taxon>Eukaryota</taxon>
        <taxon>Metazoa</taxon>
        <taxon>Ecdysozoa</taxon>
        <taxon>Arthropoda</taxon>
        <taxon>Hexapoda</taxon>
        <taxon>Insecta</taxon>
        <taxon>Pterygota</taxon>
        <taxon>Neoptera</taxon>
        <taxon>Paraneoptera</taxon>
        <taxon>Hemiptera</taxon>
        <taxon>Sternorrhyncha</taxon>
        <taxon>Aphidomorpha</taxon>
        <taxon>Aphidoidea</taxon>
        <taxon>Aphididae</taxon>
        <taxon>Aphidini</taxon>
        <taxon>Aphis</taxon>
        <taxon>Aphis</taxon>
    </lineage>
</organism>
<dbReference type="PANTHER" id="PTHR43201">
    <property type="entry name" value="ACYL-COA SYNTHETASE"/>
    <property type="match status" value="1"/>
</dbReference>
<accession>A0A6G0U6E5</accession>
<evidence type="ECO:0000259" key="2">
    <source>
        <dbReference type="Pfam" id="PF00501"/>
    </source>
</evidence>
<reference evidence="3 4" key="1">
    <citation type="submission" date="2019-08" db="EMBL/GenBank/DDBJ databases">
        <title>The genome of the soybean aphid Biotype 1, its phylome, world population structure and adaptation to the North American continent.</title>
        <authorList>
            <person name="Giordano R."/>
            <person name="Donthu R.K."/>
            <person name="Hernandez A.G."/>
            <person name="Wright C.L."/>
            <person name="Zimin A.V."/>
        </authorList>
    </citation>
    <scope>NUCLEOTIDE SEQUENCE [LARGE SCALE GENOMIC DNA]</scope>
    <source>
        <tissue evidence="3">Whole aphids</tissue>
    </source>
</reference>
<dbReference type="AlphaFoldDB" id="A0A6G0U6E5"/>
<proteinExistence type="inferred from homology"/>
<name>A0A6G0U6E5_APHGL</name>
<dbReference type="Pfam" id="PF00501">
    <property type="entry name" value="AMP-binding"/>
    <property type="match status" value="1"/>
</dbReference>
<gene>
    <name evidence="3" type="ORF">AGLY_002026</name>
</gene>
<dbReference type="PANTHER" id="PTHR43201:SF8">
    <property type="entry name" value="ACYL-COA SYNTHETASE FAMILY MEMBER 3"/>
    <property type="match status" value="1"/>
</dbReference>
<dbReference type="Gene3D" id="3.40.50.980">
    <property type="match status" value="2"/>
</dbReference>
<evidence type="ECO:0000313" key="3">
    <source>
        <dbReference type="EMBL" id="KAE9543796.1"/>
    </source>
</evidence>
<dbReference type="Proteomes" id="UP000475862">
    <property type="component" value="Unassembled WGS sequence"/>
</dbReference>
<comment type="similarity">
    <text evidence="1">Belongs to the ATP-dependent AMP-binding enzyme family.</text>
</comment>
<protein>
    <recommendedName>
        <fullName evidence="2">AMP-dependent synthetase/ligase domain-containing protein</fullName>
    </recommendedName>
</protein>
<dbReference type="EMBL" id="VYZN01000006">
    <property type="protein sequence ID" value="KAE9543796.1"/>
    <property type="molecule type" value="Genomic_DNA"/>
</dbReference>
<dbReference type="PROSITE" id="PS00455">
    <property type="entry name" value="AMP_BINDING"/>
    <property type="match status" value="1"/>
</dbReference>
<dbReference type="InterPro" id="IPR000873">
    <property type="entry name" value="AMP-dep_synth/lig_dom"/>
</dbReference>
<evidence type="ECO:0000256" key="1">
    <source>
        <dbReference type="ARBA" id="ARBA00006432"/>
    </source>
</evidence>
<dbReference type="GO" id="GO:0031956">
    <property type="term" value="F:medium-chain fatty acid-CoA ligase activity"/>
    <property type="evidence" value="ECO:0007669"/>
    <property type="project" value="TreeGrafter"/>
</dbReference>
<feature type="domain" description="AMP-dependent synthetase/ligase" evidence="2">
    <location>
        <begin position="2"/>
        <end position="195"/>
    </location>
</feature>